<reference evidence="8" key="1">
    <citation type="submission" date="2017-01" db="EMBL/GenBank/DDBJ databases">
        <title>Comparative genomics of anhydrobiosis in the tardigrade Hypsibius dujardini.</title>
        <authorList>
            <person name="Yoshida Y."/>
            <person name="Koutsovoulos G."/>
            <person name="Laetsch D."/>
            <person name="Stevens L."/>
            <person name="Kumar S."/>
            <person name="Horikawa D."/>
            <person name="Ishino K."/>
            <person name="Komine S."/>
            <person name="Tomita M."/>
            <person name="Blaxter M."/>
            <person name="Arakawa K."/>
        </authorList>
    </citation>
    <scope>NUCLEOTIDE SEQUENCE [LARGE SCALE GENOMIC DNA]</scope>
    <source>
        <strain evidence="8">Z151</strain>
    </source>
</reference>
<protein>
    <recommendedName>
        <fullName evidence="5">Ribosome biogenesis regulatory protein</fullName>
    </recommendedName>
</protein>
<evidence type="ECO:0000256" key="5">
    <source>
        <dbReference type="RuleBase" id="RU364132"/>
    </source>
</evidence>
<evidence type="ECO:0000256" key="6">
    <source>
        <dbReference type="SAM" id="MobiDB-lite"/>
    </source>
</evidence>
<evidence type="ECO:0000313" key="7">
    <source>
        <dbReference type="EMBL" id="OQV18812.1"/>
    </source>
</evidence>
<feature type="region of interest" description="Disordered" evidence="6">
    <location>
        <begin position="137"/>
        <end position="159"/>
    </location>
</feature>
<dbReference type="GO" id="GO:0030687">
    <property type="term" value="C:preribosome, large subunit precursor"/>
    <property type="evidence" value="ECO:0007669"/>
    <property type="project" value="TreeGrafter"/>
</dbReference>
<name>A0A1W0WUD3_HYPEX</name>
<dbReference type="GO" id="GO:0005730">
    <property type="term" value="C:nucleolus"/>
    <property type="evidence" value="ECO:0007669"/>
    <property type="project" value="TreeGrafter"/>
</dbReference>
<dbReference type="OrthoDB" id="28455at2759"/>
<feature type="compositionally biased region" description="Polar residues" evidence="6">
    <location>
        <begin position="192"/>
        <end position="211"/>
    </location>
</feature>
<feature type="compositionally biased region" description="Basic and acidic residues" evidence="6">
    <location>
        <begin position="281"/>
        <end position="292"/>
    </location>
</feature>
<dbReference type="Pfam" id="PF04939">
    <property type="entry name" value="RRS1"/>
    <property type="match status" value="1"/>
</dbReference>
<feature type="compositionally biased region" description="Basic residues" evidence="6">
    <location>
        <begin position="271"/>
        <end position="280"/>
    </location>
</feature>
<evidence type="ECO:0000313" key="8">
    <source>
        <dbReference type="Proteomes" id="UP000192578"/>
    </source>
</evidence>
<comment type="similarity">
    <text evidence="2 5">Belongs to the RRS1 family.</text>
</comment>
<feature type="compositionally biased region" description="Basic and acidic residues" evidence="6">
    <location>
        <begin position="139"/>
        <end position="159"/>
    </location>
</feature>
<organism evidence="7 8">
    <name type="scientific">Hypsibius exemplaris</name>
    <name type="common">Freshwater tardigrade</name>
    <dbReference type="NCBI Taxonomy" id="2072580"/>
    <lineage>
        <taxon>Eukaryota</taxon>
        <taxon>Metazoa</taxon>
        <taxon>Ecdysozoa</taxon>
        <taxon>Tardigrada</taxon>
        <taxon>Eutardigrada</taxon>
        <taxon>Parachela</taxon>
        <taxon>Hypsibioidea</taxon>
        <taxon>Hypsibiidae</taxon>
        <taxon>Hypsibius</taxon>
    </lineage>
</organism>
<evidence type="ECO:0000256" key="3">
    <source>
        <dbReference type="ARBA" id="ARBA00022517"/>
    </source>
</evidence>
<gene>
    <name evidence="7" type="ORF">BV898_07069</name>
</gene>
<dbReference type="GO" id="GO:0000447">
    <property type="term" value="P:endonucleolytic cleavage in ITS1 to separate SSU-rRNA from 5.8S rRNA and LSU-rRNA from tricistronic rRNA transcript (SSU-rRNA, 5.8S rRNA, LSU-rRNA)"/>
    <property type="evidence" value="ECO:0007669"/>
    <property type="project" value="TreeGrafter"/>
</dbReference>
<feature type="compositionally biased region" description="Gly residues" evidence="6">
    <location>
        <begin position="302"/>
        <end position="315"/>
    </location>
</feature>
<dbReference type="Proteomes" id="UP000192578">
    <property type="component" value="Unassembled WGS sequence"/>
</dbReference>
<comment type="caution">
    <text evidence="7">The sequence shown here is derived from an EMBL/GenBank/DDBJ whole genome shotgun (WGS) entry which is preliminary data.</text>
</comment>
<dbReference type="EMBL" id="MTYJ01000045">
    <property type="protein sequence ID" value="OQV18812.1"/>
    <property type="molecule type" value="Genomic_DNA"/>
</dbReference>
<dbReference type="AlphaFoldDB" id="A0A1W0WUD3"/>
<keyword evidence="4 5" id="KW-0539">Nucleus</keyword>
<dbReference type="InterPro" id="IPR007023">
    <property type="entry name" value="Ribosom_reg"/>
</dbReference>
<evidence type="ECO:0000256" key="1">
    <source>
        <dbReference type="ARBA" id="ARBA00004123"/>
    </source>
</evidence>
<keyword evidence="8" id="KW-1185">Reference proteome</keyword>
<proteinExistence type="inferred from homology"/>
<sequence length="337" mass="37114">MAAAAATAEQHGVEVDLGNLLACDPRPLTLTASDDVEALIQTEMTELAQLLLDKVWALPLERIEDAVVTTLPKPTTFLPREKPIPKAKPMTKWEKYAKEKGITKTKQSRMVWDQTTREWKPRWGYKKAATEDDDWVTEVPKDSDGRNDPFTEKAKAKKERIAKNELQRLKNVARAHKTKIPTGGILPHTEGKTSSKSQVSQAASFARTATASVGKFTEALPKEAPLTKNQGKKRKFESNLDNFQAEKSRLLGIADGITSKKPRVDEERALGRIKQRSAKPKKSDRPQREDGRGAPGGKRTSFGGGKFAGKGGKGLGKPSKGPANQKIRKPVKSSYRG</sequence>
<feature type="region of interest" description="Disordered" evidence="6">
    <location>
        <begin position="181"/>
        <end position="337"/>
    </location>
</feature>
<comment type="subcellular location">
    <subcellularLocation>
        <location evidence="1 5">Nucleus</location>
    </subcellularLocation>
</comment>
<dbReference type="PANTHER" id="PTHR17602">
    <property type="entry name" value="RIBOSOME BIOGENESIS REGULATORY PROTEIN"/>
    <property type="match status" value="1"/>
</dbReference>
<dbReference type="GO" id="GO:0042273">
    <property type="term" value="P:ribosomal large subunit biogenesis"/>
    <property type="evidence" value="ECO:0007669"/>
    <property type="project" value="TreeGrafter"/>
</dbReference>
<keyword evidence="3 5" id="KW-0690">Ribosome biogenesis</keyword>
<evidence type="ECO:0000256" key="4">
    <source>
        <dbReference type="ARBA" id="ARBA00023242"/>
    </source>
</evidence>
<evidence type="ECO:0000256" key="2">
    <source>
        <dbReference type="ARBA" id="ARBA00010077"/>
    </source>
</evidence>
<accession>A0A1W0WUD3</accession>
<dbReference type="PANTHER" id="PTHR17602:SF4">
    <property type="entry name" value="RIBOSOME BIOGENESIS REGULATORY PROTEIN HOMOLOG"/>
    <property type="match status" value="1"/>
</dbReference>
<comment type="function">
    <text evidence="5">Involved in ribosomal large subunit assembly.</text>
</comment>